<accession>A0ACD3BFL4</accession>
<sequence>MTPNTNNNNVSSQVPSHWPRHIHYLREPVYHSSVPEALRVFLLGPPNPKSAGLSTSRPPVAIRSISDTSHPAHGQYGLFATRKIPPHTRVIVYIGEIHCEDRPESDYDLSLYRSQDGVNVGVDASKMGNEARFINDYRGICAHPNAKFVDERNGETGRLEMGVWSGHQGIKKGEEILVSYGKGWWNART</sequence>
<evidence type="ECO:0000313" key="2">
    <source>
        <dbReference type="Proteomes" id="UP000308600"/>
    </source>
</evidence>
<dbReference type="Proteomes" id="UP000308600">
    <property type="component" value="Unassembled WGS sequence"/>
</dbReference>
<keyword evidence="2" id="KW-1185">Reference proteome</keyword>
<proteinExistence type="predicted"/>
<dbReference type="EMBL" id="ML208259">
    <property type="protein sequence ID" value="TFK76818.1"/>
    <property type="molecule type" value="Genomic_DNA"/>
</dbReference>
<name>A0ACD3BFL4_9AGAR</name>
<reference evidence="1 2" key="1">
    <citation type="journal article" date="2019" name="Nat. Ecol. Evol.">
        <title>Megaphylogeny resolves global patterns of mushroom evolution.</title>
        <authorList>
            <person name="Varga T."/>
            <person name="Krizsan K."/>
            <person name="Foldi C."/>
            <person name="Dima B."/>
            <person name="Sanchez-Garcia M."/>
            <person name="Sanchez-Ramirez S."/>
            <person name="Szollosi G.J."/>
            <person name="Szarkandi J.G."/>
            <person name="Papp V."/>
            <person name="Albert L."/>
            <person name="Andreopoulos W."/>
            <person name="Angelini C."/>
            <person name="Antonin V."/>
            <person name="Barry K.W."/>
            <person name="Bougher N.L."/>
            <person name="Buchanan P."/>
            <person name="Buyck B."/>
            <person name="Bense V."/>
            <person name="Catcheside P."/>
            <person name="Chovatia M."/>
            <person name="Cooper J."/>
            <person name="Damon W."/>
            <person name="Desjardin D."/>
            <person name="Finy P."/>
            <person name="Geml J."/>
            <person name="Haridas S."/>
            <person name="Hughes K."/>
            <person name="Justo A."/>
            <person name="Karasinski D."/>
            <person name="Kautmanova I."/>
            <person name="Kiss B."/>
            <person name="Kocsube S."/>
            <person name="Kotiranta H."/>
            <person name="LaButti K.M."/>
            <person name="Lechner B.E."/>
            <person name="Liimatainen K."/>
            <person name="Lipzen A."/>
            <person name="Lukacs Z."/>
            <person name="Mihaltcheva S."/>
            <person name="Morgado L.N."/>
            <person name="Niskanen T."/>
            <person name="Noordeloos M.E."/>
            <person name="Ohm R.A."/>
            <person name="Ortiz-Santana B."/>
            <person name="Ovrebo C."/>
            <person name="Racz N."/>
            <person name="Riley R."/>
            <person name="Savchenko A."/>
            <person name="Shiryaev A."/>
            <person name="Soop K."/>
            <person name="Spirin V."/>
            <person name="Szebenyi C."/>
            <person name="Tomsovsky M."/>
            <person name="Tulloss R.E."/>
            <person name="Uehling J."/>
            <person name="Grigoriev I.V."/>
            <person name="Vagvolgyi C."/>
            <person name="Papp T."/>
            <person name="Martin F.M."/>
            <person name="Miettinen O."/>
            <person name="Hibbett D.S."/>
            <person name="Nagy L.G."/>
        </authorList>
    </citation>
    <scope>NUCLEOTIDE SEQUENCE [LARGE SCALE GENOMIC DNA]</scope>
    <source>
        <strain evidence="1 2">NL-1719</strain>
    </source>
</reference>
<evidence type="ECO:0000313" key="1">
    <source>
        <dbReference type="EMBL" id="TFK76818.1"/>
    </source>
</evidence>
<organism evidence="1 2">
    <name type="scientific">Pluteus cervinus</name>
    <dbReference type="NCBI Taxonomy" id="181527"/>
    <lineage>
        <taxon>Eukaryota</taxon>
        <taxon>Fungi</taxon>
        <taxon>Dikarya</taxon>
        <taxon>Basidiomycota</taxon>
        <taxon>Agaricomycotina</taxon>
        <taxon>Agaricomycetes</taxon>
        <taxon>Agaricomycetidae</taxon>
        <taxon>Agaricales</taxon>
        <taxon>Pluteineae</taxon>
        <taxon>Pluteaceae</taxon>
        <taxon>Pluteus</taxon>
    </lineage>
</organism>
<protein>
    <submittedName>
        <fullName evidence="1">Uncharacterized protein</fullName>
    </submittedName>
</protein>
<gene>
    <name evidence="1" type="ORF">BDN72DRAFT_829985</name>
</gene>